<accession>A0A9N8V459</accession>
<proteinExistence type="predicted"/>
<keyword evidence="2" id="KW-1185">Reference proteome</keyword>
<comment type="caution">
    <text evidence="1">The sequence shown here is derived from an EMBL/GenBank/DDBJ whole genome shotgun (WGS) entry which is preliminary data.</text>
</comment>
<dbReference type="EMBL" id="CAJVPL010000041">
    <property type="protein sequence ID" value="CAG8437489.1"/>
    <property type="molecule type" value="Genomic_DNA"/>
</dbReference>
<evidence type="ECO:0000313" key="1">
    <source>
        <dbReference type="EMBL" id="CAG8437489.1"/>
    </source>
</evidence>
<evidence type="ECO:0000313" key="2">
    <source>
        <dbReference type="Proteomes" id="UP000789831"/>
    </source>
</evidence>
<protein>
    <submittedName>
        <fullName evidence="1">4415_t:CDS:1</fullName>
    </submittedName>
</protein>
<gene>
    <name evidence="1" type="ORF">AGERDE_LOCUS775</name>
</gene>
<reference evidence="1" key="1">
    <citation type="submission" date="2021-06" db="EMBL/GenBank/DDBJ databases">
        <authorList>
            <person name="Kallberg Y."/>
            <person name="Tangrot J."/>
            <person name="Rosling A."/>
        </authorList>
    </citation>
    <scope>NUCLEOTIDE SEQUENCE</scope>
    <source>
        <strain evidence="1">MT106</strain>
    </source>
</reference>
<dbReference type="Proteomes" id="UP000789831">
    <property type="component" value="Unassembled WGS sequence"/>
</dbReference>
<organism evidence="1 2">
    <name type="scientific">Ambispora gerdemannii</name>
    <dbReference type="NCBI Taxonomy" id="144530"/>
    <lineage>
        <taxon>Eukaryota</taxon>
        <taxon>Fungi</taxon>
        <taxon>Fungi incertae sedis</taxon>
        <taxon>Mucoromycota</taxon>
        <taxon>Glomeromycotina</taxon>
        <taxon>Glomeromycetes</taxon>
        <taxon>Archaeosporales</taxon>
        <taxon>Ambisporaceae</taxon>
        <taxon>Ambispora</taxon>
    </lineage>
</organism>
<name>A0A9N8V459_9GLOM</name>
<sequence>MVQLSALGIYRVISSFQEEFRIHRSQFGVSTSRVFSELPHDGEIAPDHHQSTFPVHLSLFNSALPPSTPNSFGFRNRTSPIKSTENFQLSDIRVYKFRQKLATLSSPDDNDYNTSNYYDNYASGSSSSNNYYHIESIESPPKAELKNRDSENVND</sequence>
<dbReference type="AlphaFoldDB" id="A0A9N8V459"/>